<organism evidence="2 3">
    <name type="scientific">Trifolium medium</name>
    <dbReference type="NCBI Taxonomy" id="97028"/>
    <lineage>
        <taxon>Eukaryota</taxon>
        <taxon>Viridiplantae</taxon>
        <taxon>Streptophyta</taxon>
        <taxon>Embryophyta</taxon>
        <taxon>Tracheophyta</taxon>
        <taxon>Spermatophyta</taxon>
        <taxon>Magnoliopsida</taxon>
        <taxon>eudicotyledons</taxon>
        <taxon>Gunneridae</taxon>
        <taxon>Pentapetalae</taxon>
        <taxon>rosids</taxon>
        <taxon>fabids</taxon>
        <taxon>Fabales</taxon>
        <taxon>Fabaceae</taxon>
        <taxon>Papilionoideae</taxon>
        <taxon>50 kb inversion clade</taxon>
        <taxon>NPAAA clade</taxon>
        <taxon>Hologalegina</taxon>
        <taxon>IRL clade</taxon>
        <taxon>Trifolieae</taxon>
        <taxon>Trifolium</taxon>
    </lineage>
</organism>
<comment type="caution">
    <text evidence="2">The sequence shown here is derived from an EMBL/GenBank/DDBJ whole genome shotgun (WGS) entry which is preliminary data.</text>
</comment>
<evidence type="ECO:0000313" key="2">
    <source>
        <dbReference type="EMBL" id="MCI87864.1"/>
    </source>
</evidence>
<dbReference type="Proteomes" id="UP000265520">
    <property type="component" value="Unassembled WGS sequence"/>
</dbReference>
<sequence>KQGFGSRVKDTSTLLRSACAKLRLETADFGTTEGFGEEEAKQAQGQMKDATGADIASSK</sequence>
<accession>A0A392VHI6</accession>
<protein>
    <submittedName>
        <fullName evidence="2">Uncharacterized protein</fullName>
    </submittedName>
</protein>
<reference evidence="2 3" key="1">
    <citation type="journal article" date="2018" name="Front. Plant Sci.">
        <title>Red Clover (Trifolium pratense) and Zigzag Clover (T. medium) - A Picture of Genomic Similarities and Differences.</title>
        <authorList>
            <person name="Dluhosova J."/>
            <person name="Istvanek J."/>
            <person name="Nedelnik J."/>
            <person name="Repkova J."/>
        </authorList>
    </citation>
    <scope>NUCLEOTIDE SEQUENCE [LARGE SCALE GENOMIC DNA]</scope>
    <source>
        <strain evidence="3">cv. 10/8</strain>
        <tissue evidence="2">Leaf</tissue>
    </source>
</reference>
<evidence type="ECO:0000256" key="1">
    <source>
        <dbReference type="SAM" id="MobiDB-lite"/>
    </source>
</evidence>
<feature type="non-terminal residue" evidence="2">
    <location>
        <position position="1"/>
    </location>
</feature>
<feature type="region of interest" description="Disordered" evidence="1">
    <location>
        <begin position="30"/>
        <end position="59"/>
    </location>
</feature>
<dbReference type="EMBL" id="LXQA011177327">
    <property type="protein sequence ID" value="MCI87864.1"/>
    <property type="molecule type" value="Genomic_DNA"/>
</dbReference>
<evidence type="ECO:0000313" key="3">
    <source>
        <dbReference type="Proteomes" id="UP000265520"/>
    </source>
</evidence>
<keyword evidence="3" id="KW-1185">Reference proteome</keyword>
<dbReference type="AlphaFoldDB" id="A0A392VHI6"/>
<proteinExistence type="predicted"/>
<name>A0A392VHI6_9FABA</name>